<proteinExistence type="predicted"/>
<accession>Q75EK5</accession>
<keyword evidence="3" id="KW-1185">Reference proteome</keyword>
<dbReference type="KEGG" id="ago:AGOS_AAR074C"/>
<gene>
    <name evidence="2" type="ORF">AGOS_AAR074C</name>
</gene>
<feature type="region of interest" description="Disordered" evidence="1">
    <location>
        <begin position="133"/>
        <end position="153"/>
    </location>
</feature>
<protein>
    <submittedName>
        <fullName evidence="2">AAR074Cp</fullName>
    </submittedName>
</protein>
<dbReference type="RefSeq" id="NP_982615.1">
    <property type="nucleotide sequence ID" value="NM_207968.1"/>
</dbReference>
<dbReference type="InParanoid" id="Q75EK5"/>
<dbReference type="InterPro" id="IPR031426">
    <property type="entry name" value="DUF4667"/>
</dbReference>
<reference evidence="3" key="2">
    <citation type="journal article" date="2013" name="G3 (Bethesda)">
        <title>Genomes of Ashbya fungi isolated from insects reveal four mating-type loci, numerous translocations, lack of transposons, and distinct gene duplications.</title>
        <authorList>
            <person name="Dietrich F.S."/>
            <person name="Voegeli S."/>
            <person name="Kuo S."/>
            <person name="Philippsen P."/>
        </authorList>
    </citation>
    <scope>GENOME REANNOTATION</scope>
    <source>
        <strain evidence="3">ATCC 10895 / CBS 109.51 / FGSC 9923 / NRRL Y-1056</strain>
    </source>
</reference>
<name>Q75EK5_EREGS</name>
<sequence>MADSQNTPVNAQITLCAVADSRPEQWAGADIRAWALQRPLSNSQKICDLYQCVHCGEVAARRAKRRSARRASETHAEGPWDEPAARSLHITVSYEEVEWRLRRRTLPILPSAQDARGARGAAPLFQASVDEDDAGSCEESESAPGSAGARAGDDVVLTSPCSRHHHRRNSIAVRFTKTCLKTL</sequence>
<dbReference type="OrthoDB" id="4070671at2759"/>
<dbReference type="Pfam" id="PF15700">
    <property type="entry name" value="DUF4667"/>
    <property type="match status" value="1"/>
</dbReference>
<reference evidence="2 3" key="1">
    <citation type="journal article" date="2004" name="Science">
        <title>The Ashbya gossypii genome as a tool for mapping the ancient Saccharomyces cerevisiae genome.</title>
        <authorList>
            <person name="Dietrich F.S."/>
            <person name="Voegeli S."/>
            <person name="Brachat S."/>
            <person name="Lerch A."/>
            <person name="Gates K."/>
            <person name="Steiner S."/>
            <person name="Mohr C."/>
            <person name="Pohlmann R."/>
            <person name="Luedi P."/>
            <person name="Choi S."/>
            <person name="Wing R.A."/>
            <person name="Flavier A."/>
            <person name="Gaffney T.D."/>
            <person name="Philippsen P."/>
        </authorList>
    </citation>
    <scope>NUCLEOTIDE SEQUENCE [LARGE SCALE GENOMIC DNA]</scope>
    <source>
        <strain evidence="3">ATCC 10895 / CBS 109.51 / FGSC 9923 / NRRL Y-1056</strain>
    </source>
</reference>
<dbReference type="EMBL" id="AE016814">
    <property type="protein sequence ID" value="AAS50439.1"/>
    <property type="molecule type" value="Genomic_DNA"/>
</dbReference>
<organism evidence="2 3">
    <name type="scientific">Eremothecium gossypii (strain ATCC 10895 / CBS 109.51 / FGSC 9923 / NRRL Y-1056)</name>
    <name type="common">Yeast</name>
    <name type="synonym">Ashbya gossypii</name>
    <dbReference type="NCBI Taxonomy" id="284811"/>
    <lineage>
        <taxon>Eukaryota</taxon>
        <taxon>Fungi</taxon>
        <taxon>Dikarya</taxon>
        <taxon>Ascomycota</taxon>
        <taxon>Saccharomycotina</taxon>
        <taxon>Saccharomycetes</taxon>
        <taxon>Saccharomycetales</taxon>
        <taxon>Saccharomycetaceae</taxon>
        <taxon>Eremothecium</taxon>
    </lineage>
</organism>
<dbReference type="Proteomes" id="UP000000591">
    <property type="component" value="Chromosome I"/>
</dbReference>
<evidence type="ECO:0000256" key="1">
    <source>
        <dbReference type="SAM" id="MobiDB-lite"/>
    </source>
</evidence>
<evidence type="ECO:0000313" key="2">
    <source>
        <dbReference type="EMBL" id="AAS50439.1"/>
    </source>
</evidence>
<dbReference type="AlphaFoldDB" id="Q75EK5"/>
<dbReference type="HOGENOM" id="CLU_1474834_0_0_1"/>
<dbReference type="GeneID" id="4618690"/>
<evidence type="ECO:0000313" key="3">
    <source>
        <dbReference type="Proteomes" id="UP000000591"/>
    </source>
</evidence>